<dbReference type="GO" id="GO:0003723">
    <property type="term" value="F:RNA binding"/>
    <property type="evidence" value="ECO:0007669"/>
    <property type="project" value="InterPro"/>
</dbReference>
<keyword evidence="3" id="KW-1185">Reference proteome</keyword>
<evidence type="ECO:0000313" key="3">
    <source>
        <dbReference type="Proteomes" id="UP000541444"/>
    </source>
</evidence>
<evidence type="ECO:0000256" key="1">
    <source>
        <dbReference type="ARBA" id="ARBA00022737"/>
    </source>
</evidence>
<dbReference type="Gene3D" id="1.25.40.10">
    <property type="entry name" value="Tetratricopeptide repeat domain"/>
    <property type="match status" value="1"/>
</dbReference>
<dbReference type="InterPro" id="IPR011990">
    <property type="entry name" value="TPR-like_helical_dom_sf"/>
</dbReference>
<dbReference type="GO" id="GO:0099402">
    <property type="term" value="P:plant organ development"/>
    <property type="evidence" value="ECO:0007669"/>
    <property type="project" value="UniProtKB-ARBA"/>
</dbReference>
<dbReference type="Pfam" id="PF20431">
    <property type="entry name" value="E_motif"/>
    <property type="match status" value="1"/>
</dbReference>
<dbReference type="FunFam" id="1.25.40.10:FF:000158">
    <property type="entry name" value="pentatricopeptide repeat-containing protein At2g33680"/>
    <property type="match status" value="1"/>
</dbReference>
<dbReference type="Pfam" id="PF01535">
    <property type="entry name" value="PPR"/>
    <property type="match status" value="1"/>
</dbReference>
<evidence type="ECO:0000313" key="2">
    <source>
        <dbReference type="EMBL" id="KAF6160176.1"/>
    </source>
</evidence>
<reference evidence="2 3" key="1">
    <citation type="journal article" date="2020" name="IScience">
        <title>Genome Sequencing of the Endangered Kingdonia uniflora (Circaeasteraceae, Ranunculales) Reveals Potential Mechanisms of Evolutionary Specialization.</title>
        <authorList>
            <person name="Sun Y."/>
            <person name="Deng T."/>
            <person name="Zhang A."/>
            <person name="Moore M.J."/>
            <person name="Landis J.B."/>
            <person name="Lin N."/>
            <person name="Zhang H."/>
            <person name="Zhang X."/>
            <person name="Huang J."/>
            <person name="Zhang X."/>
            <person name="Sun H."/>
            <person name="Wang H."/>
        </authorList>
    </citation>
    <scope>NUCLEOTIDE SEQUENCE [LARGE SCALE GENOMIC DNA]</scope>
    <source>
        <strain evidence="2">TB1705</strain>
        <tissue evidence="2">Leaf</tissue>
    </source>
</reference>
<dbReference type="InterPro" id="IPR046960">
    <property type="entry name" value="PPR_At4g14850-like_plant"/>
</dbReference>
<organism evidence="2 3">
    <name type="scientific">Kingdonia uniflora</name>
    <dbReference type="NCBI Taxonomy" id="39325"/>
    <lineage>
        <taxon>Eukaryota</taxon>
        <taxon>Viridiplantae</taxon>
        <taxon>Streptophyta</taxon>
        <taxon>Embryophyta</taxon>
        <taxon>Tracheophyta</taxon>
        <taxon>Spermatophyta</taxon>
        <taxon>Magnoliopsida</taxon>
        <taxon>Ranunculales</taxon>
        <taxon>Circaeasteraceae</taxon>
        <taxon>Kingdonia</taxon>
    </lineage>
</organism>
<dbReference type="GO" id="GO:0009451">
    <property type="term" value="P:RNA modification"/>
    <property type="evidence" value="ECO:0007669"/>
    <property type="project" value="InterPro"/>
</dbReference>
<sequence>MLESVVKPDAVPFVAILSACSYVGMIDRGLQIFGSMESEYRIPPTPEHYCCIVNMLGRIGRVIEANEFVKNLGNEGNAVGIWGSLLGACRILEELELEKVVAKKLLTLNDGSGMVGYHVLLSNIYADRGMWKSVNGVWKDMRNEGLRKESGCSWIEVGGTVNRFTAKEKKHRQSDMIYAKLENLSMDMKIAGYRPIARYIVDDTSESED</sequence>
<evidence type="ECO:0008006" key="4">
    <source>
        <dbReference type="Google" id="ProtNLM"/>
    </source>
</evidence>
<keyword evidence="1" id="KW-0677">Repeat</keyword>
<name>A0A7J7MZ71_9MAGN</name>
<dbReference type="InterPro" id="IPR002885">
    <property type="entry name" value="PPR_rpt"/>
</dbReference>
<dbReference type="Proteomes" id="UP000541444">
    <property type="component" value="Unassembled WGS sequence"/>
</dbReference>
<dbReference type="PANTHER" id="PTHR47926">
    <property type="entry name" value="PENTATRICOPEPTIDE REPEAT-CONTAINING PROTEIN"/>
    <property type="match status" value="1"/>
</dbReference>
<accession>A0A7J7MZ71</accession>
<dbReference type="EMBL" id="JACGCM010001166">
    <property type="protein sequence ID" value="KAF6160176.1"/>
    <property type="molecule type" value="Genomic_DNA"/>
</dbReference>
<dbReference type="PANTHER" id="PTHR47926:SF347">
    <property type="entry name" value="PENTATRICOPEPTIDE REPEAT-CONTAINING PROTEIN"/>
    <property type="match status" value="1"/>
</dbReference>
<comment type="caution">
    <text evidence="2">The sequence shown here is derived from an EMBL/GenBank/DDBJ whole genome shotgun (WGS) entry which is preliminary data.</text>
</comment>
<proteinExistence type="predicted"/>
<gene>
    <name evidence="2" type="ORF">GIB67_016612</name>
</gene>
<dbReference type="OrthoDB" id="730395at2759"/>
<dbReference type="AlphaFoldDB" id="A0A7J7MZ71"/>
<protein>
    <recommendedName>
        <fullName evidence="4">Pentatricopeptide repeat-containing protein</fullName>
    </recommendedName>
</protein>
<dbReference type="PROSITE" id="PS51257">
    <property type="entry name" value="PROKAR_LIPOPROTEIN"/>
    <property type="match status" value="1"/>
</dbReference>
<dbReference type="InterPro" id="IPR046848">
    <property type="entry name" value="E_motif"/>
</dbReference>